<name>A0A443I1X6_BYSSP</name>
<dbReference type="EMBL" id="RCNU01000002">
    <property type="protein sequence ID" value="RWQ98048.1"/>
    <property type="molecule type" value="Genomic_DNA"/>
</dbReference>
<dbReference type="Pfam" id="PF15916">
    <property type="entry name" value="DUF4743"/>
    <property type="match status" value="1"/>
</dbReference>
<dbReference type="STRING" id="264951.A0A443I1X6"/>
<dbReference type="GeneID" id="39599195"/>
<keyword evidence="3" id="KW-1185">Reference proteome</keyword>
<proteinExistence type="predicted"/>
<dbReference type="AlphaFoldDB" id="A0A443I1X6"/>
<protein>
    <recommendedName>
        <fullName evidence="1">DUF4743 domain-containing protein</fullName>
    </recommendedName>
</protein>
<sequence length="131" mass="14902">MATASNLSIVNYGDGFSYTESELAYYRFHVPDVQAALGYILPVVSDALRNLPDWVVDDTTHSLYLECGKNLEEMKKTVFALRDIRKFDVLSRWRNERFPVYGSNKEVLFHLERSACPLLGVVTYGVCTTPD</sequence>
<dbReference type="Gene3D" id="3.30.750.160">
    <property type="match status" value="1"/>
</dbReference>
<dbReference type="RefSeq" id="XP_028487693.1">
    <property type="nucleotide sequence ID" value="XM_028629918.1"/>
</dbReference>
<dbReference type="VEuPathDB" id="FungiDB:C8Q69DRAFT_457588"/>
<reference evidence="2 3" key="1">
    <citation type="journal article" date="2018" name="Front. Microbiol.">
        <title>Genomic and genetic insights into a cosmopolitan fungus, Paecilomyces variotii (Eurotiales).</title>
        <authorList>
            <person name="Urquhart A.S."/>
            <person name="Mondo S.J."/>
            <person name="Makela M.R."/>
            <person name="Hane J.K."/>
            <person name="Wiebenga A."/>
            <person name="He G."/>
            <person name="Mihaltcheva S."/>
            <person name="Pangilinan J."/>
            <person name="Lipzen A."/>
            <person name="Barry K."/>
            <person name="de Vries R.P."/>
            <person name="Grigoriev I.V."/>
            <person name="Idnurm A."/>
        </authorList>
    </citation>
    <scope>NUCLEOTIDE SEQUENCE [LARGE SCALE GENOMIC DNA]</scope>
    <source>
        <strain evidence="2 3">CBS 101075</strain>
    </source>
</reference>
<gene>
    <name evidence="2" type="ORF">C8Q69DRAFT_457588</name>
</gene>
<dbReference type="Proteomes" id="UP000283841">
    <property type="component" value="Unassembled WGS sequence"/>
</dbReference>
<evidence type="ECO:0000313" key="2">
    <source>
        <dbReference type="EMBL" id="RWQ98048.1"/>
    </source>
</evidence>
<evidence type="ECO:0000259" key="1">
    <source>
        <dbReference type="Pfam" id="PF15916"/>
    </source>
</evidence>
<comment type="caution">
    <text evidence="2">The sequence shown here is derived from an EMBL/GenBank/DDBJ whole genome shotgun (WGS) entry which is preliminary data.</text>
</comment>
<dbReference type="InterPro" id="IPR031804">
    <property type="entry name" value="DUF4743"/>
</dbReference>
<accession>A0A443I1X6</accession>
<organism evidence="2 3">
    <name type="scientific">Byssochlamys spectabilis</name>
    <name type="common">Paecilomyces variotii</name>
    <dbReference type="NCBI Taxonomy" id="264951"/>
    <lineage>
        <taxon>Eukaryota</taxon>
        <taxon>Fungi</taxon>
        <taxon>Dikarya</taxon>
        <taxon>Ascomycota</taxon>
        <taxon>Pezizomycotina</taxon>
        <taxon>Eurotiomycetes</taxon>
        <taxon>Eurotiomycetidae</taxon>
        <taxon>Eurotiales</taxon>
        <taxon>Thermoascaceae</taxon>
        <taxon>Paecilomyces</taxon>
    </lineage>
</organism>
<evidence type="ECO:0000313" key="3">
    <source>
        <dbReference type="Proteomes" id="UP000283841"/>
    </source>
</evidence>
<feature type="domain" description="DUF4743" evidence="1">
    <location>
        <begin position="24"/>
        <end position="121"/>
    </location>
</feature>